<evidence type="ECO:0000313" key="2">
    <source>
        <dbReference type="Proteomes" id="UP000827092"/>
    </source>
</evidence>
<reference evidence="1 2" key="1">
    <citation type="journal article" date="2022" name="Nat. Ecol. Evol.">
        <title>A masculinizing supergene underlies an exaggerated male reproductive morph in a spider.</title>
        <authorList>
            <person name="Hendrickx F."/>
            <person name="De Corte Z."/>
            <person name="Sonet G."/>
            <person name="Van Belleghem S.M."/>
            <person name="Kostlbacher S."/>
            <person name="Vangestel C."/>
        </authorList>
    </citation>
    <scope>NUCLEOTIDE SEQUENCE [LARGE SCALE GENOMIC DNA]</scope>
    <source>
        <strain evidence="1">W744_W776</strain>
    </source>
</reference>
<accession>A0AAV6UQE6</accession>
<dbReference type="EMBL" id="JAFNEN010000317">
    <property type="protein sequence ID" value="KAG8186003.1"/>
    <property type="molecule type" value="Genomic_DNA"/>
</dbReference>
<proteinExistence type="predicted"/>
<comment type="caution">
    <text evidence="1">The sequence shown here is derived from an EMBL/GenBank/DDBJ whole genome shotgun (WGS) entry which is preliminary data.</text>
</comment>
<sequence>MTHFNPELKQGHEIFTLSQFHPHLKRPTSTGFPLQRLNKPKVWTTPRGALERCPLRHLGKPFMDLPYLF</sequence>
<organism evidence="1 2">
    <name type="scientific">Oedothorax gibbosus</name>
    <dbReference type="NCBI Taxonomy" id="931172"/>
    <lineage>
        <taxon>Eukaryota</taxon>
        <taxon>Metazoa</taxon>
        <taxon>Ecdysozoa</taxon>
        <taxon>Arthropoda</taxon>
        <taxon>Chelicerata</taxon>
        <taxon>Arachnida</taxon>
        <taxon>Araneae</taxon>
        <taxon>Araneomorphae</taxon>
        <taxon>Entelegynae</taxon>
        <taxon>Araneoidea</taxon>
        <taxon>Linyphiidae</taxon>
        <taxon>Erigoninae</taxon>
        <taxon>Oedothorax</taxon>
    </lineage>
</organism>
<gene>
    <name evidence="1" type="ORF">JTE90_027673</name>
</gene>
<dbReference type="Proteomes" id="UP000827092">
    <property type="component" value="Unassembled WGS sequence"/>
</dbReference>
<name>A0AAV6UQE6_9ARAC</name>
<protein>
    <submittedName>
        <fullName evidence="1">Uncharacterized protein</fullName>
    </submittedName>
</protein>
<dbReference type="AlphaFoldDB" id="A0AAV6UQE6"/>
<keyword evidence="2" id="KW-1185">Reference proteome</keyword>
<evidence type="ECO:0000313" key="1">
    <source>
        <dbReference type="EMBL" id="KAG8186003.1"/>
    </source>
</evidence>